<sequence>MGDITQPPATTRRSDTLTATAFFLGDAFLHSTPARAKTPDLANPKRQGPNIKEVLPQPQPRPIPAPIVEMQQALPGLRRTVGIHQGINRKRTHRRHIQPLPSSRRTLGIGQKMPRAELIHTMHRRERRLVDTLRDVAEEIENRRQRIANLGAQKMRQLTAHIALHPAHQTISDPHSTLHRPLLGLRFTTQVVQHRLDVLGDLFDLLQRIAVKDRHHLVPQP</sequence>
<keyword evidence="1" id="KW-0175">Coiled coil</keyword>
<gene>
    <name evidence="3" type="ORF">A4G28_01810</name>
</gene>
<reference evidence="4" key="1">
    <citation type="submission" date="2016-04" db="EMBL/GenBank/DDBJ databases">
        <authorList>
            <person name="Strapagiel D."/>
            <person name="Borowka P."/>
            <person name="Marciniak B."/>
            <person name="Bakula Z."/>
            <person name="Van Ingen J."/>
            <person name="Safianowska A."/>
            <person name="Dziadek J."/>
            <person name="Jagielski T."/>
        </authorList>
    </citation>
    <scope>NUCLEOTIDE SEQUENCE [LARGE SCALE GENOMIC DNA]</scope>
    <source>
        <strain evidence="4">1010001458</strain>
    </source>
</reference>
<protein>
    <submittedName>
        <fullName evidence="3">Uncharacterized protein</fullName>
    </submittedName>
</protein>
<name>A0A163UDK9_9MYCO</name>
<dbReference type="Proteomes" id="UP000077342">
    <property type="component" value="Unassembled WGS sequence"/>
</dbReference>
<evidence type="ECO:0000256" key="1">
    <source>
        <dbReference type="SAM" id="Coils"/>
    </source>
</evidence>
<dbReference type="AlphaFoldDB" id="A0A163UDK9"/>
<evidence type="ECO:0000313" key="4">
    <source>
        <dbReference type="Proteomes" id="UP000077342"/>
    </source>
</evidence>
<keyword evidence="4" id="KW-1185">Reference proteome</keyword>
<feature type="coiled-coil region" evidence="1">
    <location>
        <begin position="123"/>
        <end position="153"/>
    </location>
</feature>
<evidence type="ECO:0000256" key="2">
    <source>
        <dbReference type="SAM" id="MobiDB-lite"/>
    </source>
</evidence>
<accession>A0A163UDK9</accession>
<comment type="caution">
    <text evidence="3">The sequence shown here is derived from an EMBL/GenBank/DDBJ whole genome shotgun (WGS) entry which is preliminary data.</text>
</comment>
<organism evidence="3 4">
    <name type="scientific">Mycobacterium ostraviense</name>
    <dbReference type="NCBI Taxonomy" id="2738409"/>
    <lineage>
        <taxon>Bacteria</taxon>
        <taxon>Bacillati</taxon>
        <taxon>Actinomycetota</taxon>
        <taxon>Actinomycetes</taxon>
        <taxon>Mycobacteriales</taxon>
        <taxon>Mycobacteriaceae</taxon>
        <taxon>Mycobacterium</taxon>
    </lineage>
</organism>
<evidence type="ECO:0000313" key="3">
    <source>
        <dbReference type="EMBL" id="KZS56175.1"/>
    </source>
</evidence>
<proteinExistence type="predicted"/>
<dbReference type="EMBL" id="LWCI01000172">
    <property type="protein sequence ID" value="KZS56175.1"/>
    <property type="molecule type" value="Genomic_DNA"/>
</dbReference>
<feature type="region of interest" description="Disordered" evidence="2">
    <location>
        <begin position="34"/>
        <end position="59"/>
    </location>
</feature>